<evidence type="ECO:0000256" key="5">
    <source>
        <dbReference type="ARBA" id="ARBA00022989"/>
    </source>
</evidence>
<dbReference type="Proteomes" id="UP000718281">
    <property type="component" value="Unassembled WGS sequence"/>
</dbReference>
<feature type="transmembrane region" description="Helical" evidence="8">
    <location>
        <begin position="530"/>
        <end position="550"/>
    </location>
</feature>
<feature type="transmembrane region" description="Helical" evidence="8">
    <location>
        <begin position="668"/>
        <end position="687"/>
    </location>
</feature>
<dbReference type="SUPFAM" id="SSF52540">
    <property type="entry name" value="P-loop containing nucleoside triphosphate hydrolases"/>
    <property type="match status" value="1"/>
</dbReference>
<dbReference type="Gene3D" id="1.20.1640.10">
    <property type="entry name" value="Multidrug efflux transporter AcrB transmembrane domain"/>
    <property type="match status" value="2"/>
</dbReference>
<dbReference type="Pfam" id="PF03176">
    <property type="entry name" value="MMPL"/>
    <property type="match status" value="2"/>
</dbReference>
<evidence type="ECO:0000259" key="10">
    <source>
        <dbReference type="PROSITE" id="PS50893"/>
    </source>
</evidence>
<dbReference type="PANTHER" id="PTHR33406">
    <property type="entry name" value="MEMBRANE PROTEIN MJ1562-RELATED"/>
    <property type="match status" value="1"/>
</dbReference>
<dbReference type="InterPro" id="IPR027417">
    <property type="entry name" value="P-loop_NTPase"/>
</dbReference>
<feature type="transmembrane region" description="Helical" evidence="8">
    <location>
        <begin position="244"/>
        <end position="262"/>
    </location>
</feature>
<feature type="region of interest" description="Disordered" evidence="7">
    <location>
        <begin position="998"/>
        <end position="1026"/>
    </location>
</feature>
<feature type="compositionally biased region" description="Low complexity" evidence="7">
    <location>
        <begin position="17"/>
        <end position="61"/>
    </location>
</feature>
<accession>A0A934X889</accession>
<dbReference type="EMBL" id="JADIXZ010000007">
    <property type="protein sequence ID" value="MBK6302068.1"/>
    <property type="molecule type" value="Genomic_DNA"/>
</dbReference>
<dbReference type="InterPro" id="IPR003439">
    <property type="entry name" value="ABC_transporter-like_ATP-bd"/>
</dbReference>
<evidence type="ECO:0000256" key="6">
    <source>
        <dbReference type="ARBA" id="ARBA00023136"/>
    </source>
</evidence>
<feature type="domain" description="ABC transporter" evidence="10">
    <location>
        <begin position="747"/>
        <end position="1010"/>
    </location>
</feature>
<dbReference type="AlphaFoldDB" id="A0A934X889"/>
<dbReference type="PROSITE" id="PS50156">
    <property type="entry name" value="SSD"/>
    <property type="match status" value="1"/>
</dbReference>
<evidence type="ECO:0000256" key="3">
    <source>
        <dbReference type="ARBA" id="ARBA00022475"/>
    </source>
</evidence>
<keyword evidence="5 8" id="KW-1133">Transmembrane helix</keyword>
<dbReference type="GO" id="GO:0005886">
    <property type="term" value="C:plasma membrane"/>
    <property type="evidence" value="ECO:0007669"/>
    <property type="project" value="UniProtKB-SubCell"/>
</dbReference>
<proteinExistence type="inferred from homology"/>
<feature type="transmembrane region" description="Helical" evidence="8">
    <location>
        <begin position="289"/>
        <end position="311"/>
    </location>
</feature>
<dbReference type="PANTHER" id="PTHR33406:SF11">
    <property type="entry name" value="MEMBRANE PROTEIN SCO6666-RELATED"/>
    <property type="match status" value="1"/>
</dbReference>
<evidence type="ECO:0000256" key="1">
    <source>
        <dbReference type="ARBA" id="ARBA00004651"/>
    </source>
</evidence>
<keyword evidence="4 8" id="KW-0812">Transmembrane</keyword>
<feature type="transmembrane region" description="Helical" evidence="8">
    <location>
        <begin position="158"/>
        <end position="180"/>
    </location>
</feature>
<evidence type="ECO:0000256" key="7">
    <source>
        <dbReference type="SAM" id="MobiDB-lite"/>
    </source>
</evidence>
<dbReference type="InterPro" id="IPR050545">
    <property type="entry name" value="Mycobact_MmpL"/>
</dbReference>
<dbReference type="GO" id="GO:0016887">
    <property type="term" value="F:ATP hydrolysis activity"/>
    <property type="evidence" value="ECO:0007669"/>
    <property type="project" value="InterPro"/>
</dbReference>
<comment type="subcellular location">
    <subcellularLocation>
        <location evidence="1">Cell membrane</location>
        <topology evidence="1">Multi-pass membrane protein</topology>
    </subcellularLocation>
</comment>
<evidence type="ECO:0000313" key="11">
    <source>
        <dbReference type="EMBL" id="MBK6302068.1"/>
    </source>
</evidence>
<comment type="similarity">
    <text evidence="2">Belongs to the resistance-nodulation-cell division (RND) (TC 2.A.6) family. MmpL subfamily.</text>
</comment>
<dbReference type="Pfam" id="PF00005">
    <property type="entry name" value="ABC_tran"/>
    <property type="match status" value="1"/>
</dbReference>
<dbReference type="SUPFAM" id="SSF82866">
    <property type="entry name" value="Multidrug efflux transporter AcrB transmembrane domain"/>
    <property type="match status" value="2"/>
</dbReference>
<name>A0A934X889_9MICO</name>
<dbReference type="InterPro" id="IPR004869">
    <property type="entry name" value="MMPL_dom"/>
</dbReference>
<evidence type="ECO:0000256" key="8">
    <source>
        <dbReference type="SAM" id="Phobius"/>
    </source>
</evidence>
<feature type="region of interest" description="Disordered" evidence="7">
    <location>
        <begin position="1"/>
        <end position="80"/>
    </location>
</feature>
<evidence type="ECO:0000313" key="12">
    <source>
        <dbReference type="Proteomes" id="UP000718281"/>
    </source>
</evidence>
<feature type="transmembrane region" description="Helical" evidence="8">
    <location>
        <begin position="219"/>
        <end position="238"/>
    </location>
</feature>
<keyword evidence="6 8" id="KW-0472">Membrane</keyword>
<evidence type="ECO:0000259" key="9">
    <source>
        <dbReference type="PROSITE" id="PS50156"/>
    </source>
</evidence>
<comment type="caution">
    <text evidence="11">The sequence shown here is derived from an EMBL/GenBank/DDBJ whole genome shotgun (WGS) entry which is preliminary data.</text>
</comment>
<feature type="transmembrane region" description="Helical" evidence="8">
    <location>
        <begin position="595"/>
        <end position="619"/>
    </location>
</feature>
<dbReference type="PROSITE" id="PS50893">
    <property type="entry name" value="ABC_TRANSPORTER_2"/>
    <property type="match status" value="1"/>
</dbReference>
<feature type="transmembrane region" description="Helical" evidence="8">
    <location>
        <begin position="317"/>
        <end position="345"/>
    </location>
</feature>
<gene>
    <name evidence="11" type="ORF">IPF40_13895</name>
</gene>
<sequence>MNRRRSRESGCPQRSTPSAIGPCAAAASSSPSGWPSSSSSAPARGCCSAGWPTPSRSRAPSPRRPWTPSPRASPEFAGASGQVVVSAPAGSKVTDPAVTARIEDLTARYAALPHVSGATSPFNELVKGTVAPDGSAAIIAVQLDLASDDVTDATREPLIALAHEATAAGLTTSVGGALFMPTAPEMSITEGLGVVVALIVLVVTLGSAIAAGIPLLTSLLGVAMSMSFILIATHFTTITSTAPFLALMIGLAVGIDYALFILSRHRDLLAEGVEVEEAAAQATGTAGSAVVFAGATVAIALLALGVAQIPFLSVMGIAAAVGVGCAVVVALTLLPALIGAAGTRLTPKRVADAHHARRHTSWSASWVRLVTKVPALTAILVIGGLGVAALPARDLTLALPNNGTSAPGSTQREAFDTVARAFGPGANAPLVITLDIVATTDPLGVVADIEKMVLATPGIASTSVATPNRGADTGVIVAIPEGSAESQVTKDALTAVRALAPEVERQFGVELAVTGHTAAQVDVASRLSDALLPFGIVVVGLSLVLLMLVFRSLLVPITAAVGYLLSLGASFGAVSAVAHWGWLAAPLGVSQTGPVIAFMPIIVMGVLFGLAMDYQVFLVSSMRSRYVHGDDAKDAVSHGFVDAARVVTAAAIIMVAVFAAFVPKGALYIKPIALGLAVGVFVDAFVVRMTLVPAVMRLLGPAAWWLPRWLDRLLPVLDVEGESLHRRIAADETRTARAAIEGPVPVIEAHGLGVSDPVGTVFADVDLRVPEGGILVVHGAPGGGKTSLLLTLAGRMAFTAGSLDVAGRLLPDQRHGVRKATALAEITGVNDLDPLLSIGDHLTERLAGRGWLPWVGSHARDRATGLLTDLLGYAVSAVPAAHASPSLASTTRVRDLAPLERWVLGVTLALLDDPEILLVDDIDGLRGSDDRAAAWAVLASLAGSPVRRTARTQPARALTVVVSCRDLHEATDALAGAGGIPLVSLALASRSAEADSFVTEHTGDPWTDPVAASFPDPADELSEKVH</sequence>
<evidence type="ECO:0000256" key="2">
    <source>
        <dbReference type="ARBA" id="ARBA00010157"/>
    </source>
</evidence>
<organism evidence="11 12">
    <name type="scientific">Candidatus Phosphoribacter hodrii</name>
    <dbReference type="NCBI Taxonomy" id="2953743"/>
    <lineage>
        <taxon>Bacteria</taxon>
        <taxon>Bacillati</taxon>
        <taxon>Actinomycetota</taxon>
        <taxon>Actinomycetes</taxon>
        <taxon>Micrococcales</taxon>
        <taxon>Dermatophilaceae</taxon>
        <taxon>Candidatus Phosphoribacter</taxon>
    </lineage>
</organism>
<feature type="transmembrane region" description="Helical" evidence="8">
    <location>
        <begin position="640"/>
        <end position="662"/>
    </location>
</feature>
<feature type="domain" description="SSD" evidence="9">
    <location>
        <begin position="216"/>
        <end position="340"/>
    </location>
</feature>
<reference evidence="11 12" key="1">
    <citation type="submission" date="2020-10" db="EMBL/GenBank/DDBJ databases">
        <title>Connecting structure to function with the recovery of over 1000 high-quality activated sludge metagenome-assembled genomes encoding full-length rRNA genes using long-read sequencing.</title>
        <authorList>
            <person name="Singleton C.M."/>
            <person name="Petriglieri F."/>
            <person name="Kristensen J.M."/>
            <person name="Kirkegaard R.H."/>
            <person name="Michaelsen T.Y."/>
            <person name="Andersen M.H."/>
            <person name="Karst S.M."/>
            <person name="Dueholm M.S."/>
            <person name="Nielsen P.H."/>
            <person name="Albertsen M."/>
        </authorList>
    </citation>
    <scope>NUCLEOTIDE SEQUENCE [LARGE SCALE GENOMIC DNA]</scope>
    <source>
        <strain evidence="11">AalE_18-Q3-R2-46_BAT3C.188</strain>
    </source>
</reference>
<feature type="transmembrane region" description="Helical" evidence="8">
    <location>
        <begin position="562"/>
        <end position="583"/>
    </location>
</feature>
<feature type="transmembrane region" description="Helical" evidence="8">
    <location>
        <begin position="192"/>
        <end position="212"/>
    </location>
</feature>
<keyword evidence="3" id="KW-1003">Cell membrane</keyword>
<dbReference type="InterPro" id="IPR000731">
    <property type="entry name" value="SSD"/>
</dbReference>
<dbReference type="Gene3D" id="3.40.50.300">
    <property type="entry name" value="P-loop containing nucleotide triphosphate hydrolases"/>
    <property type="match status" value="1"/>
</dbReference>
<protein>
    <submittedName>
        <fullName evidence="11">MMPL family transporter</fullName>
    </submittedName>
</protein>
<evidence type="ECO:0000256" key="4">
    <source>
        <dbReference type="ARBA" id="ARBA00022692"/>
    </source>
</evidence>
<dbReference type="GO" id="GO:0005524">
    <property type="term" value="F:ATP binding"/>
    <property type="evidence" value="ECO:0007669"/>
    <property type="project" value="InterPro"/>
</dbReference>
<feature type="transmembrane region" description="Helical" evidence="8">
    <location>
        <begin position="366"/>
        <end position="390"/>
    </location>
</feature>